<evidence type="ECO:0000313" key="4">
    <source>
        <dbReference type="Proteomes" id="UP000514533"/>
    </source>
</evidence>
<name>A0A0H0G7I7_ECOLX</name>
<evidence type="ECO:0000313" key="5">
    <source>
        <dbReference type="Proteomes" id="UP000622722"/>
    </source>
</evidence>
<gene>
    <name evidence="2" type="ORF">HV209_18085</name>
    <name evidence="3" type="ORF">HVV39_02225</name>
</gene>
<dbReference type="NCBIfam" id="TIGR01674">
    <property type="entry name" value="phage_lambda_G"/>
    <property type="match status" value="1"/>
</dbReference>
<sequence length="129" mass="14340">MFLKQDTFNYGNQSVVLTELSGLQRVEYLAFVQKRTAEFDALDDAMPVADRQIEFLRMGMDINAWLVSRSMWNTDPSQDVDALNEDVKNTWSYDALGDGGSLVLSLSGMPVSTGDVQNGEQVPLTPEKS</sequence>
<feature type="domain" description="Tail assembly protein G" evidence="1">
    <location>
        <begin position="1"/>
        <end position="119"/>
    </location>
</feature>
<dbReference type="EMBL" id="CP055981">
    <property type="protein sequence ID" value="QMS36906.1"/>
    <property type="molecule type" value="Genomic_DNA"/>
</dbReference>
<evidence type="ECO:0000313" key="2">
    <source>
        <dbReference type="EMBL" id="MBA7720480.1"/>
    </source>
</evidence>
<dbReference type="Pfam" id="PF06894">
    <property type="entry name" value="Phage_TAC_2"/>
    <property type="match status" value="1"/>
</dbReference>
<dbReference type="InterPro" id="IPR010027">
    <property type="entry name" value="Tail_assembly_G"/>
</dbReference>
<proteinExistence type="predicted"/>
<dbReference type="AlphaFoldDB" id="A0A0H0G7I7"/>
<dbReference type="RefSeq" id="WP_000478930.1">
    <property type="nucleotide sequence ID" value="NZ_AP024123.1"/>
</dbReference>
<accession>A0A0H0G7I7</accession>
<reference evidence="2 4" key="1">
    <citation type="submission" date="2020-06" db="EMBL/GenBank/DDBJ databases">
        <title>REHAB project genomes.</title>
        <authorList>
            <person name="Shaw L.P."/>
        </authorList>
    </citation>
    <scope>NUCLEOTIDE SEQUENCE</scope>
    <source>
        <strain evidence="3 4">RHB01-C20</strain>
        <strain evidence="2">RHBSTW-00474</strain>
    </source>
</reference>
<dbReference type="Proteomes" id="UP000514533">
    <property type="component" value="Chromosome"/>
</dbReference>
<dbReference type="EMBL" id="JABXPW010000004">
    <property type="protein sequence ID" value="MBA7720480.1"/>
    <property type="molecule type" value="Genomic_DNA"/>
</dbReference>
<organism evidence="2 5">
    <name type="scientific">Escherichia coli</name>
    <dbReference type="NCBI Taxonomy" id="562"/>
    <lineage>
        <taxon>Bacteria</taxon>
        <taxon>Pseudomonadati</taxon>
        <taxon>Pseudomonadota</taxon>
        <taxon>Gammaproteobacteria</taxon>
        <taxon>Enterobacterales</taxon>
        <taxon>Enterobacteriaceae</taxon>
        <taxon>Escherichia</taxon>
    </lineage>
</organism>
<dbReference type="Proteomes" id="UP000622722">
    <property type="component" value="Unassembled WGS sequence"/>
</dbReference>
<evidence type="ECO:0000259" key="1">
    <source>
        <dbReference type="Pfam" id="PF06894"/>
    </source>
</evidence>
<protein>
    <submittedName>
        <fullName evidence="2">Phage minor tail protein G</fullName>
    </submittedName>
</protein>
<evidence type="ECO:0000313" key="3">
    <source>
        <dbReference type="EMBL" id="QMS36906.1"/>
    </source>
</evidence>